<gene>
    <name evidence="3" type="ORF">ENU64_03370</name>
</gene>
<dbReference type="Gene3D" id="3.40.190.10">
    <property type="entry name" value="Periplasmic binding protein-like II"/>
    <property type="match status" value="2"/>
</dbReference>
<protein>
    <submittedName>
        <fullName evidence="3">ABC transporter substrate-binding protein</fullName>
    </submittedName>
</protein>
<dbReference type="Pfam" id="PF13343">
    <property type="entry name" value="SBP_bac_6"/>
    <property type="match status" value="1"/>
</dbReference>
<sequence length="483" mass="54659">MKKETVIAISIIVVLVGSLLYILFTIQTPVTLPTVKPKGNFTLMIATTWSQWHIDDFKQWMFYVSGQGLGGVLVKAPATQELGIKTLEFIRENDLTRWVELARSGNISGFTALPMARYNATWLCEQGAFKPIEDPTILELAKKLPAVFKDYTSDGKLCWIATDFVTVNNWFINAKAAEELGVPVPSSWEELLDPKYASVLLNNGYIAVIGGVDRDPIRAAFHVLLQKYGWNKGWVYITYLAGTSYLARSLPEARDDVIYQYEKVILTILDLERALLGLPYSKDLRLVFPKEATAIRVSPIGIAKAANEDATEGMYRLIRYLLSEGQNEIYMKRWQSVFPVLPTNHTSTYIVYQEPATKNVYLEFNEKIMVDLQEATDVYTEVLFKDSDVHKLLRNIIKFLAEKYQKGEIDLNKYYEFLGRVGEPVEFTNPLTNTKTRFSMDVSSQLAEALKTGSLQKHALYAAFKEALLAKLQQIALELGAQL</sequence>
<dbReference type="PANTHER" id="PTHR30006:SF24">
    <property type="entry name" value="SLL0237 PROTEIN"/>
    <property type="match status" value="1"/>
</dbReference>
<keyword evidence="2" id="KW-0812">Transmembrane</keyword>
<reference evidence="3" key="1">
    <citation type="journal article" date="2020" name="mSystems">
        <title>Genome- and Community-Level Interaction Insights into Carbon Utilization and Element Cycling Functions of Hydrothermarchaeota in Hydrothermal Sediment.</title>
        <authorList>
            <person name="Zhou Z."/>
            <person name="Liu Y."/>
            <person name="Xu W."/>
            <person name="Pan J."/>
            <person name="Luo Z.H."/>
            <person name="Li M."/>
        </authorList>
    </citation>
    <scope>NUCLEOTIDE SEQUENCE [LARGE SCALE GENOMIC DNA]</scope>
    <source>
        <strain evidence="3">SpSt-688</strain>
    </source>
</reference>
<keyword evidence="2" id="KW-1133">Transmembrane helix</keyword>
<evidence type="ECO:0000256" key="1">
    <source>
        <dbReference type="ARBA" id="ARBA00022729"/>
    </source>
</evidence>
<accession>A0A7J3MYC0</accession>
<dbReference type="EMBL" id="DTDH01000096">
    <property type="protein sequence ID" value="HGT98450.1"/>
    <property type="molecule type" value="Genomic_DNA"/>
</dbReference>
<dbReference type="PANTHER" id="PTHR30006">
    <property type="entry name" value="THIAMINE-BINDING PERIPLASMIC PROTEIN-RELATED"/>
    <property type="match status" value="1"/>
</dbReference>
<keyword evidence="1" id="KW-0732">Signal</keyword>
<dbReference type="SUPFAM" id="SSF53850">
    <property type="entry name" value="Periplasmic binding protein-like II"/>
    <property type="match status" value="1"/>
</dbReference>
<proteinExistence type="predicted"/>
<evidence type="ECO:0000256" key="2">
    <source>
        <dbReference type="SAM" id="Phobius"/>
    </source>
</evidence>
<dbReference type="AlphaFoldDB" id="A0A7J3MYC0"/>
<evidence type="ECO:0000313" key="3">
    <source>
        <dbReference type="EMBL" id="HGT98450.1"/>
    </source>
</evidence>
<name>A0A7J3MYC0_9CREN</name>
<comment type="caution">
    <text evidence="3">The sequence shown here is derived from an EMBL/GenBank/DDBJ whole genome shotgun (WGS) entry which is preliminary data.</text>
</comment>
<feature type="transmembrane region" description="Helical" evidence="2">
    <location>
        <begin position="7"/>
        <end position="26"/>
    </location>
</feature>
<keyword evidence="2" id="KW-0472">Membrane</keyword>
<organism evidence="3">
    <name type="scientific">Ignisphaera aggregans</name>
    <dbReference type="NCBI Taxonomy" id="334771"/>
    <lineage>
        <taxon>Archaea</taxon>
        <taxon>Thermoproteota</taxon>
        <taxon>Thermoprotei</taxon>
        <taxon>Desulfurococcales</taxon>
        <taxon>Desulfurococcaceae</taxon>
        <taxon>Ignisphaera</taxon>
    </lineage>
</organism>